<dbReference type="Proteomes" id="UP000299102">
    <property type="component" value="Unassembled WGS sequence"/>
</dbReference>
<sequence length="115" mass="12731">MLDRYMNDCRATISAISFEIIGRRLHITRESTSPGRDTDPVCIYSALSVLSKVVTKRGPLGKVAIIQINICVDVVGLATLPQQQIRPQSSMLERGAWRSISACRLEEPRLSSVDC</sequence>
<gene>
    <name evidence="1" type="ORF">EVAR_3372_1</name>
</gene>
<evidence type="ECO:0000313" key="2">
    <source>
        <dbReference type="Proteomes" id="UP000299102"/>
    </source>
</evidence>
<protein>
    <submittedName>
        <fullName evidence="1">Uncharacterized protein</fullName>
    </submittedName>
</protein>
<dbReference type="AlphaFoldDB" id="A0A4C1SUX3"/>
<proteinExistence type="predicted"/>
<evidence type="ECO:0000313" key="1">
    <source>
        <dbReference type="EMBL" id="GBP05020.1"/>
    </source>
</evidence>
<reference evidence="1 2" key="1">
    <citation type="journal article" date="2019" name="Commun. Biol.">
        <title>The bagworm genome reveals a unique fibroin gene that provides high tensile strength.</title>
        <authorList>
            <person name="Kono N."/>
            <person name="Nakamura H."/>
            <person name="Ohtoshi R."/>
            <person name="Tomita M."/>
            <person name="Numata K."/>
            <person name="Arakawa K."/>
        </authorList>
    </citation>
    <scope>NUCLEOTIDE SEQUENCE [LARGE SCALE GENOMIC DNA]</scope>
</reference>
<accession>A0A4C1SUX3</accession>
<dbReference type="EMBL" id="BGZK01000016">
    <property type="protein sequence ID" value="GBP05020.1"/>
    <property type="molecule type" value="Genomic_DNA"/>
</dbReference>
<keyword evidence="2" id="KW-1185">Reference proteome</keyword>
<name>A0A4C1SUX3_EUMVA</name>
<organism evidence="1 2">
    <name type="scientific">Eumeta variegata</name>
    <name type="common">Bagworm moth</name>
    <name type="synonym">Eumeta japonica</name>
    <dbReference type="NCBI Taxonomy" id="151549"/>
    <lineage>
        <taxon>Eukaryota</taxon>
        <taxon>Metazoa</taxon>
        <taxon>Ecdysozoa</taxon>
        <taxon>Arthropoda</taxon>
        <taxon>Hexapoda</taxon>
        <taxon>Insecta</taxon>
        <taxon>Pterygota</taxon>
        <taxon>Neoptera</taxon>
        <taxon>Endopterygota</taxon>
        <taxon>Lepidoptera</taxon>
        <taxon>Glossata</taxon>
        <taxon>Ditrysia</taxon>
        <taxon>Tineoidea</taxon>
        <taxon>Psychidae</taxon>
        <taxon>Oiketicinae</taxon>
        <taxon>Eumeta</taxon>
    </lineage>
</organism>
<comment type="caution">
    <text evidence="1">The sequence shown here is derived from an EMBL/GenBank/DDBJ whole genome shotgun (WGS) entry which is preliminary data.</text>
</comment>